<name>A0A8H6VX19_9AGAR</name>
<dbReference type="EMBL" id="JACAZF010000008">
    <property type="protein sequence ID" value="KAF7297224.1"/>
    <property type="molecule type" value="Genomic_DNA"/>
</dbReference>
<dbReference type="AlphaFoldDB" id="A0A8H6VX19"/>
<organism evidence="1 2">
    <name type="scientific">Mycena indigotica</name>
    <dbReference type="NCBI Taxonomy" id="2126181"/>
    <lineage>
        <taxon>Eukaryota</taxon>
        <taxon>Fungi</taxon>
        <taxon>Dikarya</taxon>
        <taxon>Basidiomycota</taxon>
        <taxon>Agaricomycotina</taxon>
        <taxon>Agaricomycetes</taxon>
        <taxon>Agaricomycetidae</taxon>
        <taxon>Agaricales</taxon>
        <taxon>Marasmiineae</taxon>
        <taxon>Mycenaceae</taxon>
        <taxon>Mycena</taxon>
    </lineage>
</organism>
<dbReference type="RefSeq" id="XP_037217583.1">
    <property type="nucleotide sequence ID" value="XM_037366171.1"/>
</dbReference>
<keyword evidence="2" id="KW-1185">Reference proteome</keyword>
<comment type="caution">
    <text evidence="1">The sequence shown here is derived from an EMBL/GenBank/DDBJ whole genome shotgun (WGS) entry which is preliminary data.</text>
</comment>
<dbReference type="GeneID" id="59348687"/>
<accession>A0A8H6VX19</accession>
<reference evidence="1" key="1">
    <citation type="submission" date="2020-05" db="EMBL/GenBank/DDBJ databases">
        <title>Mycena genomes resolve the evolution of fungal bioluminescence.</title>
        <authorList>
            <person name="Tsai I.J."/>
        </authorList>
    </citation>
    <scope>NUCLEOTIDE SEQUENCE</scope>
    <source>
        <strain evidence="1">171206Taipei</strain>
    </source>
</reference>
<evidence type="ECO:0000313" key="2">
    <source>
        <dbReference type="Proteomes" id="UP000636479"/>
    </source>
</evidence>
<protein>
    <submittedName>
        <fullName evidence="1">Uncharacterized protein</fullName>
    </submittedName>
</protein>
<evidence type="ECO:0000313" key="1">
    <source>
        <dbReference type="EMBL" id="KAF7297224.1"/>
    </source>
</evidence>
<proteinExistence type="predicted"/>
<sequence>MNRAVRAARTFATYTTVAGAASFGTFLAYTRHAEFVPFSVQDDPIVASTAYKKFNAFGNDGAHDLCVRRVPLGEIREEYLQGDGKLVEKFCGGIWAEFGYDIQRKYLERKYRGPATATDLWDPPELKGSTYPVGTRVTDHFEVLEHTASSITLRAGDSPRIAGPRDSDGLIELGAKVRQDEGVVEFTFKSVFYKGDGPGQPMPDLIQWLHRLYTKLLVESALKNVRK</sequence>
<dbReference type="OrthoDB" id="4436466at2759"/>
<dbReference type="Proteomes" id="UP000636479">
    <property type="component" value="Unassembled WGS sequence"/>
</dbReference>
<gene>
    <name evidence="1" type="ORF">MIND_00955500</name>
</gene>